<feature type="transmembrane region" description="Helical" evidence="1">
    <location>
        <begin position="310"/>
        <end position="328"/>
    </location>
</feature>
<keyword evidence="1" id="KW-1133">Transmembrane helix</keyword>
<keyword evidence="1" id="KW-0812">Transmembrane</keyword>
<evidence type="ECO:0000313" key="4">
    <source>
        <dbReference type="EMBL" id="REC59092.1"/>
    </source>
</evidence>
<organism evidence="4 5">
    <name type="scientific">Chryseobacterium pennae</name>
    <dbReference type="NCBI Taxonomy" id="2258962"/>
    <lineage>
        <taxon>Bacteria</taxon>
        <taxon>Pseudomonadati</taxon>
        <taxon>Bacteroidota</taxon>
        <taxon>Flavobacteriia</taxon>
        <taxon>Flavobacteriales</taxon>
        <taxon>Weeksellaceae</taxon>
        <taxon>Chryseobacterium group</taxon>
        <taxon>Chryseobacterium</taxon>
    </lineage>
</organism>
<accession>A0A3D9C0K6</accession>
<dbReference type="Pfam" id="PF01757">
    <property type="entry name" value="Acyl_transf_3"/>
    <property type="match status" value="1"/>
</dbReference>
<feature type="domain" description="SGNH" evidence="3">
    <location>
        <begin position="385"/>
        <end position="594"/>
    </location>
</feature>
<keyword evidence="1" id="KW-0472">Membrane</keyword>
<evidence type="ECO:0000259" key="2">
    <source>
        <dbReference type="Pfam" id="PF01757"/>
    </source>
</evidence>
<dbReference type="GO" id="GO:0016020">
    <property type="term" value="C:membrane"/>
    <property type="evidence" value="ECO:0007669"/>
    <property type="project" value="TreeGrafter"/>
</dbReference>
<name>A0A3D9C0K6_9FLAO</name>
<dbReference type="GO" id="GO:0009103">
    <property type="term" value="P:lipopolysaccharide biosynthetic process"/>
    <property type="evidence" value="ECO:0007669"/>
    <property type="project" value="TreeGrafter"/>
</dbReference>
<dbReference type="InterPro" id="IPR043968">
    <property type="entry name" value="SGNH"/>
</dbReference>
<feature type="transmembrane region" description="Helical" evidence="1">
    <location>
        <begin position="218"/>
        <end position="237"/>
    </location>
</feature>
<dbReference type="Proteomes" id="UP000256686">
    <property type="component" value="Unassembled WGS sequence"/>
</dbReference>
<feature type="transmembrane region" description="Helical" evidence="1">
    <location>
        <begin position="281"/>
        <end position="298"/>
    </location>
</feature>
<evidence type="ECO:0000256" key="1">
    <source>
        <dbReference type="SAM" id="Phobius"/>
    </source>
</evidence>
<evidence type="ECO:0000259" key="3">
    <source>
        <dbReference type="Pfam" id="PF19040"/>
    </source>
</evidence>
<protein>
    <recommendedName>
        <fullName evidence="6">Acyltransferase</fullName>
    </recommendedName>
</protein>
<feature type="transmembrane region" description="Helical" evidence="1">
    <location>
        <begin position="72"/>
        <end position="92"/>
    </location>
</feature>
<dbReference type="PANTHER" id="PTHR23028:SF53">
    <property type="entry name" value="ACYL_TRANSF_3 DOMAIN-CONTAINING PROTEIN"/>
    <property type="match status" value="1"/>
</dbReference>
<evidence type="ECO:0008006" key="6">
    <source>
        <dbReference type="Google" id="ProtNLM"/>
    </source>
</evidence>
<feature type="transmembrane region" description="Helical" evidence="1">
    <location>
        <begin position="135"/>
        <end position="154"/>
    </location>
</feature>
<feature type="transmembrane region" description="Helical" evidence="1">
    <location>
        <begin position="186"/>
        <end position="206"/>
    </location>
</feature>
<dbReference type="InterPro" id="IPR002656">
    <property type="entry name" value="Acyl_transf_3_dom"/>
</dbReference>
<dbReference type="EMBL" id="QNVT01000052">
    <property type="protein sequence ID" value="REC59092.1"/>
    <property type="molecule type" value="Genomic_DNA"/>
</dbReference>
<dbReference type="RefSeq" id="WP_115973968.1">
    <property type="nucleotide sequence ID" value="NZ_QNVT01000052.1"/>
</dbReference>
<dbReference type="PANTHER" id="PTHR23028">
    <property type="entry name" value="ACETYLTRANSFERASE"/>
    <property type="match status" value="1"/>
</dbReference>
<dbReference type="GO" id="GO:0016747">
    <property type="term" value="F:acyltransferase activity, transferring groups other than amino-acyl groups"/>
    <property type="evidence" value="ECO:0007669"/>
    <property type="project" value="InterPro"/>
</dbReference>
<dbReference type="SUPFAM" id="SSF52266">
    <property type="entry name" value="SGNH hydrolase"/>
    <property type="match status" value="1"/>
</dbReference>
<feature type="transmembrane region" description="Helical" evidence="1">
    <location>
        <begin position="243"/>
        <end position="260"/>
    </location>
</feature>
<dbReference type="InterPro" id="IPR050879">
    <property type="entry name" value="Acyltransferase_3"/>
</dbReference>
<evidence type="ECO:0000313" key="5">
    <source>
        <dbReference type="Proteomes" id="UP000256686"/>
    </source>
</evidence>
<dbReference type="AlphaFoldDB" id="A0A3D9C0K6"/>
<feature type="transmembrane region" description="Helical" evidence="1">
    <location>
        <begin position="340"/>
        <end position="358"/>
    </location>
</feature>
<keyword evidence="5" id="KW-1185">Reference proteome</keyword>
<comment type="caution">
    <text evidence="4">The sequence shown here is derived from an EMBL/GenBank/DDBJ whole genome shotgun (WGS) entry which is preliminary data.</text>
</comment>
<reference evidence="5" key="1">
    <citation type="submission" date="2018-06" db="EMBL/GenBank/DDBJ databases">
        <authorList>
            <person name="Lum Nde A."/>
            <person name="Hugo C."/>
        </authorList>
    </citation>
    <scope>NUCLEOTIDE SEQUENCE [LARGE SCALE GENOMIC DNA]</scope>
    <source>
        <strain evidence="5">1_F178</strain>
    </source>
</reference>
<feature type="transmembrane region" description="Helical" evidence="1">
    <location>
        <begin position="31"/>
        <end position="51"/>
    </location>
</feature>
<proteinExistence type="predicted"/>
<feature type="transmembrane region" description="Helical" evidence="1">
    <location>
        <begin position="7"/>
        <end position="25"/>
    </location>
</feature>
<sequence length="609" mass="70095">MQFRNDIQGIRGLAFLLVFIFHLNYNWLPGGFIGVDVFFVISGFLMTSIIVGEKEKSDFSFYNFYLKRLKRIFPAYLFLLIIIASAGFFIYLDRDFWGFQKSVGASLLFVSNLLFARGDSYFGARLEDNPFLHTWSLAVEMQFYLLLPLIIIFIRKRFLPIVIILLIVALTAYANISMYLSHDTSIKYFSLPARIPEFLIGSLYSVTLKGKMNFSRTNNNIITTLSLGILILSAFLMDKNTPFPGATALIPTIATANLLVTGSNFVSDFFAKKIPRYIGELSYSLYLWHWPLIAYIRYYNDEYSLSTPEVIFICILTGLMAWVSYRFIENYFRKKNSPVFLRYSVSGSVLLGLLTLFLPKVAEIYKIPDIYTSPTFGVDSHNQKKTEFFGDRAAKSPKILLIGDSHALTIKPFLNYIGERNHFSFTTVTSDGIIALHGIKRDEIPSYGMKFYDAAQQLAPFTEQNISQNKIIMINCSTFISPPSVYETIEKIARNLKHDQKLVVFETYPTVDRDPIKINRDYIKRTSRKFVVTINKENRSALQKLAASHHNIYFYDLSKSKVFETAPFYKDTLMYYNRSHLNVYGSVSLAKDLEKDFMSFFTPILNEEK</sequence>
<dbReference type="Pfam" id="PF19040">
    <property type="entry name" value="SGNH"/>
    <property type="match status" value="1"/>
</dbReference>
<feature type="transmembrane region" description="Helical" evidence="1">
    <location>
        <begin position="161"/>
        <end position="180"/>
    </location>
</feature>
<feature type="domain" description="Acyltransferase 3" evidence="2">
    <location>
        <begin position="6"/>
        <end position="325"/>
    </location>
</feature>
<gene>
    <name evidence="4" type="ORF">DRF65_27860</name>
</gene>